<dbReference type="PANTHER" id="PTHR30372:SF4">
    <property type="entry name" value="LIPID-A-DISACCHARIDE SYNTHASE, MITOCHONDRIAL-RELATED"/>
    <property type="match status" value="1"/>
</dbReference>
<keyword evidence="7" id="KW-0808">Transferase</keyword>
<reference evidence="11 12" key="1">
    <citation type="submission" date="2018-03" db="EMBL/GenBank/DDBJ databases">
        <title>The ancient ancestry and fast evolution of plastids.</title>
        <authorList>
            <person name="Moore K.R."/>
            <person name="Magnabosco C."/>
            <person name="Momper L."/>
            <person name="Gold D.A."/>
            <person name="Bosak T."/>
            <person name="Fournier G.P."/>
        </authorList>
    </citation>
    <scope>NUCLEOTIDE SEQUENCE [LARGE SCALE GENOMIC DNA]</scope>
    <source>
        <strain evidence="11 12">CCALA 016</strain>
    </source>
</reference>
<evidence type="ECO:0000256" key="7">
    <source>
        <dbReference type="ARBA" id="ARBA00022679"/>
    </source>
</evidence>
<dbReference type="NCBIfam" id="TIGR00215">
    <property type="entry name" value="lpxB"/>
    <property type="match status" value="1"/>
</dbReference>
<accession>A0A2T1M0R6</accession>
<proteinExistence type="predicted"/>
<dbReference type="RefSeq" id="WP_106455730.1">
    <property type="nucleotide sequence ID" value="NZ_PXOH01000004.1"/>
</dbReference>
<dbReference type="EMBL" id="PXOH01000004">
    <property type="protein sequence ID" value="PSF38288.1"/>
    <property type="molecule type" value="Genomic_DNA"/>
</dbReference>
<keyword evidence="5" id="KW-0441">Lipid A biosynthesis</keyword>
<keyword evidence="6" id="KW-0328">Glycosyltransferase</keyword>
<evidence type="ECO:0000313" key="11">
    <source>
        <dbReference type="EMBL" id="PSF38288.1"/>
    </source>
</evidence>
<evidence type="ECO:0000256" key="6">
    <source>
        <dbReference type="ARBA" id="ARBA00022676"/>
    </source>
</evidence>
<comment type="catalytic activity">
    <reaction evidence="9">
        <text>a lipid X + a UDP-2-N,3-O-bis[(3R)-3-hydroxyacyl]-alpha-D-glucosamine = a lipid A disaccharide + UDP + H(+)</text>
        <dbReference type="Rhea" id="RHEA:67828"/>
        <dbReference type="ChEBI" id="CHEBI:15378"/>
        <dbReference type="ChEBI" id="CHEBI:58223"/>
        <dbReference type="ChEBI" id="CHEBI:137748"/>
        <dbReference type="ChEBI" id="CHEBI:176338"/>
        <dbReference type="ChEBI" id="CHEBI:176343"/>
        <dbReference type="EC" id="2.4.1.182"/>
    </reaction>
</comment>
<dbReference type="InterPro" id="IPR003835">
    <property type="entry name" value="Glyco_trans_19"/>
</dbReference>
<comment type="caution">
    <text evidence="11">The sequence shown here is derived from an EMBL/GenBank/DDBJ whole genome shotgun (WGS) entry which is preliminary data.</text>
</comment>
<evidence type="ECO:0000256" key="4">
    <source>
        <dbReference type="ARBA" id="ARBA00022516"/>
    </source>
</evidence>
<evidence type="ECO:0000256" key="10">
    <source>
        <dbReference type="NCBIfam" id="TIGR00215"/>
    </source>
</evidence>
<evidence type="ECO:0000256" key="8">
    <source>
        <dbReference type="ARBA" id="ARBA00023098"/>
    </source>
</evidence>
<dbReference type="EC" id="2.4.1.182" evidence="2 10"/>
<dbReference type="SUPFAM" id="SSF53756">
    <property type="entry name" value="UDP-Glycosyltransferase/glycogen phosphorylase"/>
    <property type="match status" value="1"/>
</dbReference>
<name>A0A2T1M0R6_9CHRO</name>
<evidence type="ECO:0000256" key="9">
    <source>
        <dbReference type="ARBA" id="ARBA00048975"/>
    </source>
</evidence>
<evidence type="ECO:0000256" key="1">
    <source>
        <dbReference type="ARBA" id="ARBA00002056"/>
    </source>
</evidence>
<evidence type="ECO:0000256" key="5">
    <source>
        <dbReference type="ARBA" id="ARBA00022556"/>
    </source>
</evidence>
<dbReference type="AlphaFoldDB" id="A0A2T1M0R6"/>
<dbReference type="OrthoDB" id="9801642at2"/>
<dbReference type="GO" id="GO:0016020">
    <property type="term" value="C:membrane"/>
    <property type="evidence" value="ECO:0007669"/>
    <property type="project" value="GOC"/>
</dbReference>
<protein>
    <recommendedName>
        <fullName evidence="3 10">Lipid-A-disaccharide synthase</fullName>
        <ecNumber evidence="2 10">2.4.1.182</ecNumber>
    </recommendedName>
</protein>
<evidence type="ECO:0000256" key="2">
    <source>
        <dbReference type="ARBA" id="ARBA00012687"/>
    </source>
</evidence>
<dbReference type="Proteomes" id="UP000239001">
    <property type="component" value="Unassembled WGS sequence"/>
</dbReference>
<reference evidence="11 12" key="2">
    <citation type="submission" date="2018-03" db="EMBL/GenBank/DDBJ databases">
        <authorList>
            <person name="Keele B.F."/>
        </authorList>
    </citation>
    <scope>NUCLEOTIDE SEQUENCE [LARGE SCALE GENOMIC DNA]</scope>
    <source>
        <strain evidence="11 12">CCALA 016</strain>
    </source>
</reference>
<dbReference type="GO" id="GO:0005543">
    <property type="term" value="F:phospholipid binding"/>
    <property type="evidence" value="ECO:0007669"/>
    <property type="project" value="TreeGrafter"/>
</dbReference>
<keyword evidence="4" id="KW-0444">Lipid biosynthesis</keyword>
<dbReference type="GO" id="GO:0008915">
    <property type="term" value="F:lipid-A-disaccharide synthase activity"/>
    <property type="evidence" value="ECO:0007669"/>
    <property type="project" value="UniProtKB-UniRule"/>
</dbReference>
<keyword evidence="12" id="KW-1185">Reference proteome</keyword>
<dbReference type="GO" id="GO:0009245">
    <property type="term" value="P:lipid A biosynthetic process"/>
    <property type="evidence" value="ECO:0007669"/>
    <property type="project" value="UniProtKB-UniRule"/>
</dbReference>
<gene>
    <name evidence="11" type="ORF">C7H19_04640</name>
</gene>
<dbReference type="PANTHER" id="PTHR30372">
    <property type="entry name" value="LIPID-A-DISACCHARIDE SYNTHASE"/>
    <property type="match status" value="1"/>
</dbReference>
<dbReference type="Pfam" id="PF02684">
    <property type="entry name" value="LpxB"/>
    <property type="match status" value="1"/>
</dbReference>
<organism evidence="11 12">
    <name type="scientific">Aphanothece hegewaldii CCALA 016</name>
    <dbReference type="NCBI Taxonomy" id="2107694"/>
    <lineage>
        <taxon>Bacteria</taxon>
        <taxon>Bacillati</taxon>
        <taxon>Cyanobacteriota</taxon>
        <taxon>Cyanophyceae</taxon>
        <taxon>Oscillatoriophycideae</taxon>
        <taxon>Chroococcales</taxon>
        <taxon>Aphanothecaceae</taxon>
        <taxon>Aphanothece</taxon>
    </lineage>
</organism>
<sequence>MRIFISTGEVSGDLQGSLLVAALMRQARFLGIDLEILALGGDRMAEAGATLLGNTTRLSSLGLIEALPFVIPTWQIQQQSRRYLRENPPDLLILIDYAGPNISIGQYVRRHLPHVPIIYYIAPQAWVWSPNDRNTQQLINVTDRLLAIFPEEARFFQKKGILTTWVGHPLLDRMVDAPTREASRLKLGIEPEEVAIALLPASRQQELKYLLPVMCEAAQQIYAKIPQAHFYIPVSLAAFRSVIEATVQSYNLPVTILSGQTLEVIAASDLAITKSGTVNLEIALLNVPQVVIYRLSKSTMWLARTFFNFSISFMSPVNLVVMKEIVPELLQEKAKSENIVQESLELLLNPKRRQQVFTDYQEMREKLGNVGVCDRAAQEILEFAITTNV</sequence>
<comment type="function">
    <text evidence="1">Condensation of UDP-2,3-diacylglucosamine and 2,3-diacylglucosamine-1-phosphate to form lipid A disaccharide, a precursor of lipid A, a phosphorylated glycolipid that anchors the lipopolysaccharide to the outer membrane of the cell.</text>
</comment>
<keyword evidence="8" id="KW-0443">Lipid metabolism</keyword>
<evidence type="ECO:0000313" key="12">
    <source>
        <dbReference type="Proteomes" id="UP000239001"/>
    </source>
</evidence>
<evidence type="ECO:0000256" key="3">
    <source>
        <dbReference type="ARBA" id="ARBA00020902"/>
    </source>
</evidence>